<dbReference type="EMBL" id="JADWYS010000001">
    <property type="protein sequence ID" value="MBG9387617.1"/>
    <property type="molecule type" value="Genomic_DNA"/>
</dbReference>
<evidence type="ECO:0000256" key="4">
    <source>
        <dbReference type="ARBA" id="ARBA00022989"/>
    </source>
</evidence>
<gene>
    <name evidence="8" type="ORF">I5803_06280</name>
</gene>
<evidence type="ECO:0000256" key="5">
    <source>
        <dbReference type="ARBA" id="ARBA00023136"/>
    </source>
</evidence>
<dbReference type="InterPro" id="IPR019108">
    <property type="entry name" value="Caa3_assmbl_CtaG-rel"/>
</dbReference>
<organism evidence="8 9">
    <name type="scientific">Caenimonas aquaedulcis</name>
    <dbReference type="NCBI Taxonomy" id="2793270"/>
    <lineage>
        <taxon>Bacteria</taxon>
        <taxon>Pseudomonadati</taxon>
        <taxon>Pseudomonadota</taxon>
        <taxon>Betaproteobacteria</taxon>
        <taxon>Burkholderiales</taxon>
        <taxon>Comamonadaceae</taxon>
        <taxon>Caenimonas</taxon>
    </lineage>
</organism>
<keyword evidence="3 6" id="KW-0812">Transmembrane</keyword>
<keyword evidence="9" id="KW-1185">Reference proteome</keyword>
<evidence type="ECO:0000256" key="6">
    <source>
        <dbReference type="SAM" id="Phobius"/>
    </source>
</evidence>
<evidence type="ECO:0000313" key="9">
    <source>
        <dbReference type="Proteomes" id="UP000651050"/>
    </source>
</evidence>
<dbReference type="AlphaFoldDB" id="A0A931MG07"/>
<accession>A0A931MG07</accession>
<feature type="transmembrane region" description="Helical" evidence="6">
    <location>
        <begin position="186"/>
        <end position="203"/>
    </location>
</feature>
<feature type="transmembrane region" description="Helical" evidence="6">
    <location>
        <begin position="37"/>
        <end position="56"/>
    </location>
</feature>
<reference evidence="8" key="1">
    <citation type="submission" date="2020-11" db="EMBL/GenBank/DDBJ databases">
        <title>Bacterial whole genome sequence for Caenimonas sp. DR4.4.</title>
        <authorList>
            <person name="Le V."/>
            <person name="Ko S.-R."/>
            <person name="Ahn C.-Y."/>
            <person name="Oh H.-M."/>
        </authorList>
    </citation>
    <scope>NUCLEOTIDE SEQUENCE</scope>
    <source>
        <strain evidence="8">DR4.4</strain>
    </source>
</reference>
<sequence>MRAIAAACLLAPVGAWAHAPESPAAGPSWTAWNTQPWLLFLLAVSLLFYAAGLLRLWRHAGAGHGIPVRQAASFAAGWLALVAALVSPLDAMGSLLFSAHMVQHEMLMIVAAPLLVLGRPLAAWTWALPAVYRMRLPALVRSRSLAWAWDAITQPVSAWALHAIALWAWHAPQLFEAALRSEGLHVLQHASFFVTALLFWWAVLGPDARSRRAGLAMVLLFTTMMHTGALGALLALAPTPWYPPYVDAAVALGIDPVQDQQLGGLVMWVPGSVAYLVVGLQVIANLLGRRAKAMA</sequence>
<dbReference type="RefSeq" id="WP_196985526.1">
    <property type="nucleotide sequence ID" value="NZ_JADWYS010000001.1"/>
</dbReference>
<feature type="transmembrane region" description="Helical" evidence="6">
    <location>
        <begin position="215"/>
        <end position="237"/>
    </location>
</feature>
<dbReference type="GO" id="GO:0005886">
    <property type="term" value="C:plasma membrane"/>
    <property type="evidence" value="ECO:0007669"/>
    <property type="project" value="UniProtKB-SubCell"/>
</dbReference>
<evidence type="ECO:0000256" key="7">
    <source>
        <dbReference type="SAM" id="SignalP"/>
    </source>
</evidence>
<feature type="signal peptide" evidence="7">
    <location>
        <begin position="1"/>
        <end position="17"/>
    </location>
</feature>
<keyword evidence="2" id="KW-1003">Cell membrane</keyword>
<evidence type="ECO:0000256" key="3">
    <source>
        <dbReference type="ARBA" id="ARBA00022692"/>
    </source>
</evidence>
<keyword evidence="7" id="KW-0732">Signal</keyword>
<feature type="transmembrane region" description="Helical" evidence="6">
    <location>
        <begin position="106"/>
        <end position="132"/>
    </location>
</feature>
<feature type="chain" id="PRO_5036812842" evidence="7">
    <location>
        <begin position="18"/>
        <end position="295"/>
    </location>
</feature>
<evidence type="ECO:0000256" key="1">
    <source>
        <dbReference type="ARBA" id="ARBA00004651"/>
    </source>
</evidence>
<keyword evidence="5 6" id="KW-0472">Membrane</keyword>
<protein>
    <submittedName>
        <fullName evidence="8">Cytochrome c oxidase assembly protein</fullName>
    </submittedName>
</protein>
<feature type="transmembrane region" description="Helical" evidence="6">
    <location>
        <begin position="265"/>
        <end position="287"/>
    </location>
</feature>
<dbReference type="Pfam" id="PF09678">
    <property type="entry name" value="Caa3_CtaG"/>
    <property type="match status" value="1"/>
</dbReference>
<comment type="caution">
    <text evidence="8">The sequence shown here is derived from an EMBL/GenBank/DDBJ whole genome shotgun (WGS) entry which is preliminary data.</text>
</comment>
<keyword evidence="4 6" id="KW-1133">Transmembrane helix</keyword>
<comment type="subcellular location">
    <subcellularLocation>
        <location evidence="1">Cell membrane</location>
        <topology evidence="1">Multi-pass membrane protein</topology>
    </subcellularLocation>
</comment>
<evidence type="ECO:0000256" key="2">
    <source>
        <dbReference type="ARBA" id="ARBA00022475"/>
    </source>
</evidence>
<name>A0A931MG07_9BURK</name>
<dbReference type="Proteomes" id="UP000651050">
    <property type="component" value="Unassembled WGS sequence"/>
</dbReference>
<feature type="transmembrane region" description="Helical" evidence="6">
    <location>
        <begin position="144"/>
        <end position="166"/>
    </location>
</feature>
<evidence type="ECO:0000313" key="8">
    <source>
        <dbReference type="EMBL" id="MBG9387617.1"/>
    </source>
</evidence>
<feature type="transmembrane region" description="Helical" evidence="6">
    <location>
        <begin position="68"/>
        <end position="86"/>
    </location>
</feature>
<proteinExistence type="predicted"/>